<evidence type="ECO:0000313" key="3">
    <source>
        <dbReference type="EMBL" id="ETW92506.1"/>
    </source>
</evidence>
<organism evidence="3 4">
    <name type="scientific">Entotheonella factor</name>
    <dbReference type="NCBI Taxonomy" id="1429438"/>
    <lineage>
        <taxon>Bacteria</taxon>
        <taxon>Pseudomonadati</taxon>
        <taxon>Nitrospinota/Tectimicrobiota group</taxon>
        <taxon>Candidatus Tectimicrobiota</taxon>
        <taxon>Candidatus Entotheonellia</taxon>
        <taxon>Candidatus Entotheonellales</taxon>
        <taxon>Candidatus Entotheonellaceae</taxon>
        <taxon>Candidatus Entotheonella</taxon>
    </lineage>
</organism>
<dbReference type="Gene3D" id="3.30.1540.10">
    <property type="entry name" value="formyl-coa transferase, domain 3"/>
    <property type="match status" value="2"/>
</dbReference>
<keyword evidence="1" id="KW-0808">Transferase</keyword>
<protein>
    <recommendedName>
        <fullName evidence="5">CoA transferase</fullName>
    </recommendedName>
</protein>
<evidence type="ECO:0000256" key="1">
    <source>
        <dbReference type="ARBA" id="ARBA00022679"/>
    </source>
</evidence>
<reference evidence="3 4" key="1">
    <citation type="journal article" date="2014" name="Nature">
        <title>An environmental bacterial taxon with a large and distinct metabolic repertoire.</title>
        <authorList>
            <person name="Wilson M.C."/>
            <person name="Mori T."/>
            <person name="Ruckert C."/>
            <person name="Uria A.R."/>
            <person name="Helf M.J."/>
            <person name="Takada K."/>
            <person name="Gernert C."/>
            <person name="Steffens U.A."/>
            <person name="Heycke N."/>
            <person name="Schmitt S."/>
            <person name="Rinke C."/>
            <person name="Helfrich E.J."/>
            <person name="Brachmann A.O."/>
            <person name="Gurgui C."/>
            <person name="Wakimoto T."/>
            <person name="Kracht M."/>
            <person name="Crusemann M."/>
            <person name="Hentschel U."/>
            <person name="Abe I."/>
            <person name="Matsunaga S."/>
            <person name="Kalinowski J."/>
            <person name="Takeyama H."/>
            <person name="Piel J."/>
        </authorList>
    </citation>
    <scope>NUCLEOTIDE SEQUENCE [LARGE SCALE GENOMIC DNA]</scope>
    <source>
        <strain evidence="4">TSY1</strain>
    </source>
</reference>
<dbReference type="AlphaFoldDB" id="W4L596"/>
<evidence type="ECO:0008006" key="5">
    <source>
        <dbReference type="Google" id="ProtNLM"/>
    </source>
</evidence>
<accession>W4L596</accession>
<dbReference type="InterPro" id="IPR023606">
    <property type="entry name" value="CoA-Trfase_III_dom_1_sf"/>
</dbReference>
<dbReference type="InterPro" id="IPR044855">
    <property type="entry name" value="CoA-Trfase_III_dom3_sf"/>
</dbReference>
<dbReference type="PANTHER" id="PTHR48207:SF3">
    <property type="entry name" value="SUCCINATE--HYDROXYMETHYLGLUTARATE COA-TRANSFERASE"/>
    <property type="match status" value="1"/>
</dbReference>
<evidence type="ECO:0000313" key="4">
    <source>
        <dbReference type="Proteomes" id="UP000019141"/>
    </source>
</evidence>
<dbReference type="Pfam" id="PF02515">
    <property type="entry name" value="CoA_transf_3"/>
    <property type="match status" value="2"/>
</dbReference>
<dbReference type="InterPro" id="IPR003673">
    <property type="entry name" value="CoA-Trfase_fam_III"/>
</dbReference>
<sequence>MQANPVHSLPGALDGVRVLDVAEPLGAFIGRILGDLGADVIKVEPPGGDPGRDLYPFVTQGSERLSLPFVRANVNKRSIVLDLEQREDQEQFRALVEESDVVVSTEGTATWAARGIDLERLSAVYPHLVWLSFSTFGLTGPYRDYVGNNMVAEAMGGLSYIQGDDAKPPAVSPYEQGVHLSSVQAVFGALMALWERRSSGQGQLVETSVHDVLAHLYFLIVNYGMWSDIPYRIGAQNFMPPNGYYPCKDGHVFIAALMPGLWEKLVDFVDDPRLKDPALQDAHYRNEHPELVDPILRAFTAQYERWPLTRALQAHGVPAAPWSNVADVAANEHLNERGFFIDFEQPPFGQLRSAGPMFRAGASPLRIRRPAPQLGEHQQEILDESQARPQLQPKPSAPMTVTRRDLPLAGIRVLDLSRAWAGPYGTRYLADFGADVIKVESAKFGDPREPDNPSYGEVNRNKRPITLNFQTAEGRELLKRLVAISDVVVENFSPRVMAKYELDYDRLCEVRPDLIMVSLPGYGSFGPHRNFVSFGGPLMAYTGMALLWGYPDSPPDARVKVAQPDYISSTAQAMAITAALHHRARTGQGQYIEIAQVETAVATMETAYLDYFANGAVAEPRGNRDPNAVPQGCYPCLGNEAWCVISCTTDAQWEALVKLMEDESLANDPDLKTADGRWARHDELDERISAWSQEWRPYQLMRELQAVGVPAGMMQTAEDLWRDPHLRARNYTVMMEHPELGRVEHPGMTVKLHDTPGQIQRPVGRLGEANEAVFRGLLGLSPDEIARLAEAGVIA</sequence>
<evidence type="ECO:0000256" key="2">
    <source>
        <dbReference type="SAM" id="MobiDB-lite"/>
    </source>
</evidence>
<dbReference type="EMBL" id="AZHW01001456">
    <property type="protein sequence ID" value="ETW92506.1"/>
    <property type="molecule type" value="Genomic_DNA"/>
</dbReference>
<proteinExistence type="predicted"/>
<feature type="region of interest" description="Disordered" evidence="2">
    <location>
        <begin position="374"/>
        <end position="400"/>
    </location>
</feature>
<name>W4L596_ENTF1</name>
<dbReference type="HOGENOM" id="CLU_010587_0_0_7"/>
<dbReference type="PANTHER" id="PTHR48207">
    <property type="entry name" value="SUCCINATE--HYDROXYMETHYLGLUTARATE COA-TRANSFERASE"/>
    <property type="match status" value="1"/>
</dbReference>
<comment type="caution">
    <text evidence="3">The sequence shown here is derived from an EMBL/GenBank/DDBJ whole genome shotgun (WGS) entry which is preliminary data.</text>
</comment>
<gene>
    <name evidence="3" type="ORF">ETSY1_43320</name>
</gene>
<keyword evidence="4" id="KW-1185">Reference proteome</keyword>
<dbReference type="SUPFAM" id="SSF89796">
    <property type="entry name" value="CoA-transferase family III (CaiB/BaiF)"/>
    <property type="match status" value="2"/>
</dbReference>
<dbReference type="Gene3D" id="3.40.50.10540">
    <property type="entry name" value="Crotonobetainyl-coa:carnitine coa-transferase, domain 1"/>
    <property type="match status" value="2"/>
</dbReference>
<dbReference type="GO" id="GO:0008410">
    <property type="term" value="F:CoA-transferase activity"/>
    <property type="evidence" value="ECO:0007669"/>
    <property type="project" value="TreeGrafter"/>
</dbReference>
<dbReference type="InterPro" id="IPR050483">
    <property type="entry name" value="CoA-transferase_III_domain"/>
</dbReference>
<dbReference type="Proteomes" id="UP000019141">
    <property type="component" value="Unassembled WGS sequence"/>
</dbReference>